<keyword evidence="1" id="KW-1133">Transmembrane helix</keyword>
<reference evidence="2" key="2">
    <citation type="submission" date="2023-06" db="EMBL/GenBank/DDBJ databases">
        <authorList>
            <person name="Zeman M."/>
            <person name="Kubasova T."/>
            <person name="Jahodarova E."/>
            <person name="Nykrynova M."/>
            <person name="Rychlik I."/>
        </authorList>
    </citation>
    <scope>NUCLEOTIDE SEQUENCE</scope>
    <source>
        <strain evidence="2">ET39</strain>
    </source>
</reference>
<reference evidence="2" key="1">
    <citation type="submission" date="2023-06" db="EMBL/GenBank/DDBJ databases">
        <title>Identification and characterization of horizontal gene transfer across gut microbiota members of farm animals based on homology search.</title>
        <authorList>
            <person name="Schwarzerova J."/>
            <person name="Nykrynova M."/>
            <person name="Jureckova K."/>
            <person name="Cejkova D."/>
            <person name="Rychlik I."/>
        </authorList>
    </citation>
    <scope>NUCLEOTIDE SEQUENCE</scope>
    <source>
        <strain evidence="2">ET39</strain>
    </source>
</reference>
<sequence>MKSGKQRYASELKALFPIHTKKEKQYIRSLLTNIEESRSYSDIIEEFGEPTSAVSAYYENIDTQQLIRSLKRKRLLQLFLGIVAAAIIVCAICYCISLREALDVVKSERITDTEVTITEEVITE</sequence>
<evidence type="ECO:0000313" key="3">
    <source>
        <dbReference type="Proteomes" id="UP001529340"/>
    </source>
</evidence>
<comment type="caution">
    <text evidence="2">The sequence shown here is derived from an EMBL/GenBank/DDBJ whole genome shotgun (WGS) entry which is preliminary data.</text>
</comment>
<gene>
    <name evidence="2" type="ORF">QUV96_09340</name>
</gene>
<keyword evidence="1" id="KW-0812">Transmembrane</keyword>
<protein>
    <submittedName>
        <fullName evidence="2">DUF6120 family protein</fullName>
    </submittedName>
</protein>
<dbReference type="EMBL" id="JAUDCG010000047">
    <property type="protein sequence ID" value="MDM8157839.1"/>
    <property type="molecule type" value="Genomic_DNA"/>
</dbReference>
<organism evidence="2 3">
    <name type="scientific">Amedibacillus dolichus</name>
    <dbReference type="NCBI Taxonomy" id="31971"/>
    <lineage>
        <taxon>Bacteria</taxon>
        <taxon>Bacillati</taxon>
        <taxon>Bacillota</taxon>
        <taxon>Erysipelotrichia</taxon>
        <taxon>Erysipelotrichales</taxon>
        <taxon>Erysipelotrichaceae</taxon>
        <taxon>Amedibacillus</taxon>
    </lineage>
</organism>
<dbReference type="RefSeq" id="WP_289608282.1">
    <property type="nucleotide sequence ID" value="NZ_JAUDCG010000047.1"/>
</dbReference>
<proteinExistence type="predicted"/>
<accession>A0ABT7UE14</accession>
<name>A0ABT7UE14_9FIRM</name>
<evidence type="ECO:0000313" key="2">
    <source>
        <dbReference type="EMBL" id="MDM8157839.1"/>
    </source>
</evidence>
<evidence type="ECO:0000256" key="1">
    <source>
        <dbReference type="SAM" id="Phobius"/>
    </source>
</evidence>
<dbReference type="Pfam" id="PF19615">
    <property type="entry name" value="DUF6120"/>
    <property type="match status" value="1"/>
</dbReference>
<keyword evidence="3" id="KW-1185">Reference proteome</keyword>
<dbReference type="Proteomes" id="UP001529340">
    <property type="component" value="Unassembled WGS sequence"/>
</dbReference>
<dbReference type="InterPro" id="IPR046123">
    <property type="entry name" value="DUF6120"/>
</dbReference>
<keyword evidence="1" id="KW-0472">Membrane</keyword>
<feature type="transmembrane region" description="Helical" evidence="1">
    <location>
        <begin position="75"/>
        <end position="99"/>
    </location>
</feature>